<name>A0A238JX94_9RHOB</name>
<dbReference type="EMBL" id="FXYE01000001">
    <property type="protein sequence ID" value="SMX35270.1"/>
    <property type="molecule type" value="Genomic_DNA"/>
</dbReference>
<keyword evidence="3" id="KW-1185">Reference proteome</keyword>
<feature type="domain" description="Helix-turn-helix" evidence="1">
    <location>
        <begin position="1"/>
        <end position="37"/>
    </location>
</feature>
<evidence type="ECO:0000313" key="3">
    <source>
        <dbReference type="Proteomes" id="UP000202922"/>
    </source>
</evidence>
<dbReference type="InterPro" id="IPR041657">
    <property type="entry name" value="HTH_17"/>
</dbReference>
<dbReference type="Proteomes" id="UP000202922">
    <property type="component" value="Unassembled WGS sequence"/>
</dbReference>
<dbReference type="AlphaFoldDB" id="A0A238JX94"/>
<dbReference type="RefSeq" id="WP_093966814.1">
    <property type="nucleotide sequence ID" value="NZ_FXYE01000001.1"/>
</dbReference>
<organism evidence="2 3">
    <name type="scientific">Actibacterium lipolyticum</name>
    <dbReference type="NCBI Taxonomy" id="1524263"/>
    <lineage>
        <taxon>Bacteria</taxon>
        <taxon>Pseudomonadati</taxon>
        <taxon>Pseudomonadota</taxon>
        <taxon>Alphaproteobacteria</taxon>
        <taxon>Rhodobacterales</taxon>
        <taxon>Roseobacteraceae</taxon>
        <taxon>Actibacterium</taxon>
    </lineage>
</organism>
<dbReference type="Pfam" id="PF12728">
    <property type="entry name" value="HTH_17"/>
    <property type="match status" value="1"/>
</dbReference>
<proteinExistence type="predicted"/>
<sequence length="123" mass="14354">MLTVEDTATHFDLTSGTIRTWIKRGVLPAQRIKGQYRLVWEDVWACEKGPMPKGLRLERYRKPLMRKSSVAKKLRYSVKSIERMIADGLPTRNVFGSVRINPDDARDWINANLEFNLAEDWYV</sequence>
<dbReference type="InterPro" id="IPR009061">
    <property type="entry name" value="DNA-bd_dom_put_sf"/>
</dbReference>
<gene>
    <name evidence="2" type="ORF">COL8621_01735</name>
</gene>
<evidence type="ECO:0000259" key="1">
    <source>
        <dbReference type="Pfam" id="PF12728"/>
    </source>
</evidence>
<dbReference type="OrthoDB" id="7846848at2"/>
<dbReference type="SUPFAM" id="SSF46955">
    <property type="entry name" value="Putative DNA-binding domain"/>
    <property type="match status" value="1"/>
</dbReference>
<protein>
    <submittedName>
        <fullName evidence="2">Helix-turn-helix domain protein</fullName>
    </submittedName>
</protein>
<evidence type="ECO:0000313" key="2">
    <source>
        <dbReference type="EMBL" id="SMX35270.1"/>
    </source>
</evidence>
<accession>A0A238JX94</accession>
<reference evidence="3" key="1">
    <citation type="submission" date="2017-05" db="EMBL/GenBank/DDBJ databases">
        <authorList>
            <person name="Rodrigo-Torres L."/>
            <person name="Arahal R. D."/>
            <person name="Lucena T."/>
        </authorList>
    </citation>
    <scope>NUCLEOTIDE SEQUENCE [LARGE SCALE GENOMIC DNA]</scope>
    <source>
        <strain evidence="3">CECT 8621</strain>
    </source>
</reference>